<proteinExistence type="predicted"/>
<name>A0A446CZG9_9BURK</name>
<dbReference type="RefSeq" id="WP_129245982.1">
    <property type="nucleotide sequence ID" value="NZ_UFQC01000048.1"/>
</dbReference>
<evidence type="ECO:0000313" key="2">
    <source>
        <dbReference type="Proteomes" id="UP000289465"/>
    </source>
</evidence>
<organism evidence="1 2">
    <name type="scientific">Achromobacter veterisilvae</name>
    <dbReference type="NCBI Taxonomy" id="2069367"/>
    <lineage>
        <taxon>Bacteria</taxon>
        <taxon>Pseudomonadati</taxon>
        <taxon>Pseudomonadota</taxon>
        <taxon>Betaproteobacteria</taxon>
        <taxon>Burkholderiales</taxon>
        <taxon>Alcaligenaceae</taxon>
        <taxon>Achromobacter</taxon>
    </lineage>
</organism>
<dbReference type="OrthoDB" id="9905901at2"/>
<dbReference type="EMBL" id="UFQC01000048">
    <property type="protein sequence ID" value="SSW73261.1"/>
    <property type="molecule type" value="Genomic_DNA"/>
</dbReference>
<dbReference type="AlphaFoldDB" id="A0A446CZG9"/>
<dbReference type="Proteomes" id="UP000289465">
    <property type="component" value="Unassembled WGS sequence"/>
</dbReference>
<protein>
    <submittedName>
        <fullName evidence="1">Uncharacterized protein</fullName>
    </submittedName>
</protein>
<sequence>MSLANIVIRHDRALISVDTLAGFMEEAGQLMSENERTGRHTGKLWLFPHINMAMTQRGDGLLTGTARAMLESSFPSSFDDAVRMMPSVLDQAFAHTLAFRNEKFGIDSFPGAEVVLVGWSLCNLSFQAMRWRRYPTDSGFTQSRVDKMLLLPEIDRLEPVDLPDTAEKMEAVARRQVEWARREHPSLACGGRLLLAELTRDAVTVRTIADLEAECP</sequence>
<evidence type="ECO:0000313" key="1">
    <source>
        <dbReference type="EMBL" id="SSW73261.1"/>
    </source>
</evidence>
<accession>A0A446CZG9</accession>
<reference evidence="1 2" key="1">
    <citation type="submission" date="2018-07" db="EMBL/GenBank/DDBJ databases">
        <authorList>
            <person name="Peeters C."/>
        </authorList>
    </citation>
    <scope>NUCLEOTIDE SEQUENCE [LARGE SCALE GENOMIC DNA]</scope>
    <source>
        <strain evidence="1 2">LMG 30378</strain>
    </source>
</reference>
<gene>
    <name evidence="1" type="ORF">AVE30378_05623</name>
</gene>